<dbReference type="Proteomes" id="UP000801492">
    <property type="component" value="Unassembled WGS sequence"/>
</dbReference>
<keyword evidence="1" id="KW-0472">Membrane</keyword>
<dbReference type="AlphaFoldDB" id="A0A8K0D0K1"/>
<evidence type="ECO:0000313" key="2">
    <source>
        <dbReference type="EMBL" id="KAF2892630.1"/>
    </source>
</evidence>
<sequence>LLQERGNLPRYGSCWKNAVEHVEEGCRTLSEDTQSDIALHITNCFLEMSGHETYNCELDKKPNIRGSCIASMSDRAFNVYTEFYTHTQNICWFLRGQVWHETIAENTLRVGKQLESSAKNQEEILKSQKESLVLQGKLLKYGKNLEKIMEEFYISTQQHNEILLLMSKSLGNLQSWLIGELSWVDLIVFYISASILTCIFTSTSRTITARLPILLLLMGNAVIERLICTAFTSNTTETELLLIQNEIYKYIWWLRKLFIIVAVFILVYKACYYKDLLCINNALLQKIYDQNLNMLEILEKRFQNNNGILNSSNGNISFTVENDLVKKSPKHSLNHHNNGMFKINNYTEIKREEETCERTAITKGFVHSPYKSKDLNIFRNKLNVNNSKLETTKESVPFSKLISGRQRLTPFRDLQNSERYNLRSRQGTPDLNI</sequence>
<dbReference type="PANTHER" id="PTHR33538:SF2">
    <property type="entry name" value="PROTEIN GAMETE EXPRESSED 1"/>
    <property type="match status" value="1"/>
</dbReference>
<keyword evidence="3" id="KW-1185">Reference proteome</keyword>
<name>A0A8K0D0K1_IGNLU</name>
<dbReference type="EMBL" id="VTPC01008637">
    <property type="protein sequence ID" value="KAF2892630.1"/>
    <property type="molecule type" value="Genomic_DNA"/>
</dbReference>
<proteinExistence type="predicted"/>
<dbReference type="OrthoDB" id="377549at2759"/>
<gene>
    <name evidence="2" type="ORF">ILUMI_13544</name>
</gene>
<comment type="caution">
    <text evidence="2">The sequence shown here is derived from an EMBL/GenBank/DDBJ whole genome shotgun (WGS) entry which is preliminary data.</text>
</comment>
<feature type="transmembrane region" description="Helical" evidence="1">
    <location>
        <begin position="213"/>
        <end position="232"/>
    </location>
</feature>
<keyword evidence="1" id="KW-0812">Transmembrane</keyword>
<accession>A0A8K0D0K1</accession>
<evidence type="ECO:0000256" key="1">
    <source>
        <dbReference type="SAM" id="Phobius"/>
    </source>
</evidence>
<reference evidence="2" key="1">
    <citation type="submission" date="2019-08" db="EMBL/GenBank/DDBJ databases">
        <title>The genome of the North American firefly Photinus pyralis.</title>
        <authorList>
            <consortium name="Photinus pyralis genome working group"/>
            <person name="Fallon T.R."/>
            <person name="Sander Lower S.E."/>
            <person name="Weng J.-K."/>
        </authorList>
    </citation>
    <scope>NUCLEOTIDE SEQUENCE</scope>
    <source>
        <strain evidence="2">TRF0915ILg1</strain>
        <tissue evidence="2">Whole body</tissue>
    </source>
</reference>
<evidence type="ECO:0000313" key="3">
    <source>
        <dbReference type="Proteomes" id="UP000801492"/>
    </source>
</evidence>
<dbReference type="InterPro" id="IPR040346">
    <property type="entry name" value="GEX1/Brambleberry"/>
</dbReference>
<organism evidence="2 3">
    <name type="scientific">Ignelater luminosus</name>
    <name type="common">Cucubano</name>
    <name type="synonym">Pyrophorus luminosus</name>
    <dbReference type="NCBI Taxonomy" id="2038154"/>
    <lineage>
        <taxon>Eukaryota</taxon>
        <taxon>Metazoa</taxon>
        <taxon>Ecdysozoa</taxon>
        <taxon>Arthropoda</taxon>
        <taxon>Hexapoda</taxon>
        <taxon>Insecta</taxon>
        <taxon>Pterygota</taxon>
        <taxon>Neoptera</taxon>
        <taxon>Endopterygota</taxon>
        <taxon>Coleoptera</taxon>
        <taxon>Polyphaga</taxon>
        <taxon>Elateriformia</taxon>
        <taxon>Elateroidea</taxon>
        <taxon>Elateridae</taxon>
        <taxon>Agrypninae</taxon>
        <taxon>Pyrophorini</taxon>
        <taxon>Ignelater</taxon>
    </lineage>
</organism>
<feature type="transmembrane region" description="Helical" evidence="1">
    <location>
        <begin position="181"/>
        <end position="201"/>
    </location>
</feature>
<keyword evidence="1" id="KW-1133">Transmembrane helix</keyword>
<feature type="transmembrane region" description="Helical" evidence="1">
    <location>
        <begin position="252"/>
        <end position="271"/>
    </location>
</feature>
<dbReference type="PANTHER" id="PTHR33538">
    <property type="entry name" value="PROTEIN GAMETE EXPRESSED 1"/>
    <property type="match status" value="1"/>
</dbReference>
<feature type="non-terminal residue" evidence="2">
    <location>
        <position position="1"/>
    </location>
</feature>
<protein>
    <submittedName>
        <fullName evidence="2">Uncharacterized protein</fullName>
    </submittedName>
</protein>